<feature type="binding site" evidence="18">
    <location>
        <position position="264"/>
    </location>
    <ligand>
        <name>Zn(2+)</name>
        <dbReference type="ChEBI" id="CHEBI:29105"/>
    </ligand>
</feature>
<dbReference type="PIRSF" id="PIRSF001455">
    <property type="entry name" value="DHQ_synth"/>
    <property type="match status" value="1"/>
</dbReference>
<keyword evidence="16 18" id="KW-0456">Lyase</keyword>
<evidence type="ECO:0000256" key="14">
    <source>
        <dbReference type="ARBA" id="ARBA00023027"/>
    </source>
</evidence>
<feature type="binding site" evidence="18">
    <location>
        <begin position="171"/>
        <end position="174"/>
    </location>
    <ligand>
        <name>NAD(+)</name>
        <dbReference type="ChEBI" id="CHEBI:57540"/>
    </ligand>
</feature>
<feature type="domain" description="3-dehydroquinate synthase C-terminal" evidence="20">
    <location>
        <begin position="183"/>
        <end position="324"/>
    </location>
</feature>
<evidence type="ECO:0000259" key="19">
    <source>
        <dbReference type="Pfam" id="PF01761"/>
    </source>
</evidence>
<comment type="cofactor">
    <cofactor evidence="18">
        <name>Co(2+)</name>
        <dbReference type="ChEBI" id="CHEBI:48828"/>
    </cofactor>
    <cofactor evidence="18">
        <name>Zn(2+)</name>
        <dbReference type="ChEBI" id="CHEBI:29105"/>
    </cofactor>
    <text evidence="18">Binds 1 divalent metal cation per subunit. Can use either Co(2+) or Zn(2+).</text>
</comment>
<evidence type="ECO:0000256" key="3">
    <source>
        <dbReference type="ARBA" id="ARBA00001947"/>
    </source>
</evidence>
<keyword evidence="10 18" id="KW-0028">Amino-acid biosynthesis</keyword>
<evidence type="ECO:0000256" key="17">
    <source>
        <dbReference type="ARBA" id="ARBA00023285"/>
    </source>
</evidence>
<comment type="similarity">
    <text evidence="6 18">Belongs to the sugar phosphate cyclases superfamily. Dehydroquinate synthase family.</text>
</comment>
<dbReference type="InterPro" id="IPR016037">
    <property type="entry name" value="DHQ_synth_AroB"/>
</dbReference>
<sequence length="361" mass="38878">MPDRQSIVVNAQRQYTVTIGNDLKKEVVAFIAGLEKARHVVLVHQPTLAHAASQLESELSLSGLVVTLAEIPDAEAGKTSAVLEKLWDLCGENNICRSDVVVGLGGGAATDLAGFLAATWMRGVPLVNIPTSLLGMVDAAVGGKTGINSSYGKNLVGSFYEPNAVFVDLDFLSTLPEEDLISGASEIIKCGFIKDPAILEIVEKNPACFQEKAADLTSVITRSIQVKADVVSQDLRESGLREILNYGHTFGHGVENYEQYTWKHGYAVAVGMVFAAQLAKNRGLITQDLVDRHIKILDSVGLPTTYKQGIFGLVYESMKHDKKARAGKLRFVCLEGVGKTTRVEGPSFSELRAAYEALAAE</sequence>
<evidence type="ECO:0000256" key="9">
    <source>
        <dbReference type="ARBA" id="ARBA00022490"/>
    </source>
</evidence>
<dbReference type="Pfam" id="PF01761">
    <property type="entry name" value="DHQ_synthase"/>
    <property type="match status" value="1"/>
</dbReference>
<dbReference type="Proteomes" id="UP000617681">
    <property type="component" value="Chromosome"/>
</dbReference>
<evidence type="ECO:0000256" key="11">
    <source>
        <dbReference type="ARBA" id="ARBA00022723"/>
    </source>
</evidence>
<dbReference type="EMBL" id="CP069534">
    <property type="protein sequence ID" value="QRP69585.1"/>
    <property type="molecule type" value="Genomic_DNA"/>
</dbReference>
<comment type="subcellular location">
    <subcellularLocation>
        <location evidence="4 18">Cytoplasm</location>
    </subcellularLocation>
</comment>
<feature type="binding site" evidence="18">
    <location>
        <position position="248"/>
    </location>
    <ligand>
        <name>Zn(2+)</name>
        <dbReference type="ChEBI" id="CHEBI:29105"/>
    </ligand>
</feature>
<keyword evidence="12 18" id="KW-0547">Nucleotide-binding</keyword>
<dbReference type="GO" id="GO:0009073">
    <property type="term" value="P:aromatic amino acid family biosynthetic process"/>
    <property type="evidence" value="ECO:0007669"/>
    <property type="project" value="UniProtKB-KW"/>
</dbReference>
<protein>
    <recommendedName>
        <fullName evidence="8 18">3-dehydroquinate synthase</fullName>
        <shortName evidence="18">DHQS</shortName>
        <ecNumber evidence="7 18">4.2.3.4</ecNumber>
    </recommendedName>
</protein>
<keyword evidence="13 18" id="KW-0862">Zinc</keyword>
<evidence type="ECO:0000256" key="1">
    <source>
        <dbReference type="ARBA" id="ARBA00001393"/>
    </source>
</evidence>
<comment type="cofactor">
    <cofactor evidence="3">
        <name>Zn(2+)</name>
        <dbReference type="ChEBI" id="CHEBI:29105"/>
    </cofactor>
</comment>
<evidence type="ECO:0000313" key="22">
    <source>
        <dbReference type="Proteomes" id="UP000617681"/>
    </source>
</evidence>
<feature type="binding site" evidence="18">
    <location>
        <position position="144"/>
    </location>
    <ligand>
        <name>NAD(+)</name>
        <dbReference type="ChEBI" id="CHEBI:57540"/>
    </ligand>
</feature>
<evidence type="ECO:0000256" key="18">
    <source>
        <dbReference type="HAMAP-Rule" id="MF_00110"/>
    </source>
</evidence>
<evidence type="ECO:0000256" key="15">
    <source>
        <dbReference type="ARBA" id="ARBA00023141"/>
    </source>
</evidence>
<dbReference type="InterPro" id="IPR056179">
    <property type="entry name" value="DHQS_C"/>
</dbReference>
<dbReference type="Gene3D" id="1.20.1090.10">
    <property type="entry name" value="Dehydroquinate synthase-like - alpha domain"/>
    <property type="match status" value="1"/>
</dbReference>
<feature type="domain" description="3-dehydroquinate synthase N-terminal" evidence="19">
    <location>
        <begin position="70"/>
        <end position="180"/>
    </location>
</feature>
<comment type="catalytic activity">
    <reaction evidence="1 18">
        <text>7-phospho-2-dehydro-3-deoxy-D-arabino-heptonate = 3-dehydroquinate + phosphate</text>
        <dbReference type="Rhea" id="RHEA:21968"/>
        <dbReference type="ChEBI" id="CHEBI:32364"/>
        <dbReference type="ChEBI" id="CHEBI:43474"/>
        <dbReference type="ChEBI" id="CHEBI:58394"/>
        <dbReference type="EC" id="4.2.3.4"/>
    </reaction>
</comment>
<dbReference type="GO" id="GO:0009423">
    <property type="term" value="P:chorismate biosynthetic process"/>
    <property type="evidence" value="ECO:0007669"/>
    <property type="project" value="UniProtKB-UniRule"/>
</dbReference>
<dbReference type="Pfam" id="PF24621">
    <property type="entry name" value="DHQS_C"/>
    <property type="match status" value="1"/>
</dbReference>
<evidence type="ECO:0000256" key="8">
    <source>
        <dbReference type="ARBA" id="ARBA00017684"/>
    </source>
</evidence>
<evidence type="ECO:0000256" key="13">
    <source>
        <dbReference type="ARBA" id="ARBA00022833"/>
    </source>
</evidence>
<feature type="binding site" evidence="18">
    <location>
        <begin position="73"/>
        <end position="78"/>
    </location>
    <ligand>
        <name>NAD(+)</name>
        <dbReference type="ChEBI" id="CHEBI:57540"/>
    </ligand>
</feature>
<dbReference type="Gene3D" id="3.40.50.1970">
    <property type="match status" value="1"/>
</dbReference>
<evidence type="ECO:0000256" key="16">
    <source>
        <dbReference type="ARBA" id="ARBA00023239"/>
    </source>
</evidence>
<dbReference type="GO" id="GO:0000166">
    <property type="term" value="F:nucleotide binding"/>
    <property type="evidence" value="ECO:0007669"/>
    <property type="project" value="UniProtKB-KW"/>
</dbReference>
<keyword evidence="17 18" id="KW-0170">Cobalt</keyword>
<evidence type="ECO:0000256" key="2">
    <source>
        <dbReference type="ARBA" id="ARBA00001911"/>
    </source>
</evidence>
<comment type="cofactor">
    <cofactor evidence="2 18">
        <name>NAD(+)</name>
        <dbReference type="ChEBI" id="CHEBI:57540"/>
    </cofactor>
</comment>
<keyword evidence="9 18" id="KW-0963">Cytoplasm</keyword>
<dbReference type="EC" id="4.2.3.4" evidence="7 18"/>
<dbReference type="AlphaFoldDB" id="A0AAX1L598"/>
<comment type="pathway">
    <text evidence="5 18">Metabolic intermediate biosynthesis; chorismate biosynthesis; chorismate from D-erythrose 4-phosphate and phosphoenolpyruvate: step 2/7.</text>
</comment>
<evidence type="ECO:0000256" key="7">
    <source>
        <dbReference type="ARBA" id="ARBA00013031"/>
    </source>
</evidence>
<dbReference type="GO" id="GO:0005737">
    <property type="term" value="C:cytoplasm"/>
    <property type="evidence" value="ECO:0007669"/>
    <property type="project" value="UniProtKB-SubCell"/>
</dbReference>
<organism evidence="21 22">
    <name type="scientific">Corynebacterium glucuronolyticum</name>
    <dbReference type="NCBI Taxonomy" id="39791"/>
    <lineage>
        <taxon>Bacteria</taxon>
        <taxon>Bacillati</taxon>
        <taxon>Actinomycetota</taxon>
        <taxon>Actinomycetes</taxon>
        <taxon>Mycobacteriales</taxon>
        <taxon>Corynebacteriaceae</taxon>
        <taxon>Corynebacterium</taxon>
    </lineage>
</organism>
<feature type="binding site" evidence="18">
    <location>
        <position position="186"/>
    </location>
    <ligand>
        <name>Zn(2+)</name>
        <dbReference type="ChEBI" id="CHEBI:29105"/>
    </ligand>
</feature>
<evidence type="ECO:0000256" key="5">
    <source>
        <dbReference type="ARBA" id="ARBA00004661"/>
    </source>
</evidence>
<dbReference type="InterPro" id="IPR030960">
    <property type="entry name" value="DHQS/DOIS_N"/>
</dbReference>
<feature type="binding site" evidence="18">
    <location>
        <begin position="131"/>
        <end position="132"/>
    </location>
    <ligand>
        <name>NAD(+)</name>
        <dbReference type="ChEBI" id="CHEBI:57540"/>
    </ligand>
</feature>
<dbReference type="InterPro" id="IPR050071">
    <property type="entry name" value="Dehydroquinate_synthase"/>
</dbReference>
<proteinExistence type="inferred from homology"/>
<name>A0AAX1L598_9CORY</name>
<evidence type="ECO:0000256" key="6">
    <source>
        <dbReference type="ARBA" id="ARBA00005412"/>
    </source>
</evidence>
<dbReference type="RefSeq" id="WP_005394078.1">
    <property type="nucleotide sequence ID" value="NZ_CP069534.1"/>
</dbReference>
<evidence type="ECO:0000256" key="10">
    <source>
        <dbReference type="ARBA" id="ARBA00022605"/>
    </source>
</evidence>
<keyword evidence="15 18" id="KW-0057">Aromatic amino acid biosynthesis</keyword>
<comment type="function">
    <text evidence="18">Catalyzes the conversion of 3-deoxy-D-arabino-heptulosonate 7-phosphate (DAHP) to dehydroquinate (DHQ).</text>
</comment>
<dbReference type="NCBIfam" id="TIGR01357">
    <property type="entry name" value="aroB"/>
    <property type="match status" value="1"/>
</dbReference>
<feature type="binding site" evidence="18">
    <location>
        <begin position="107"/>
        <end position="111"/>
    </location>
    <ligand>
        <name>NAD(+)</name>
        <dbReference type="ChEBI" id="CHEBI:57540"/>
    </ligand>
</feature>
<dbReference type="InterPro" id="IPR030963">
    <property type="entry name" value="DHQ_synth_fam"/>
</dbReference>
<evidence type="ECO:0000313" key="21">
    <source>
        <dbReference type="EMBL" id="QRP69585.1"/>
    </source>
</evidence>
<dbReference type="GO" id="GO:0008652">
    <property type="term" value="P:amino acid biosynthetic process"/>
    <property type="evidence" value="ECO:0007669"/>
    <property type="project" value="UniProtKB-KW"/>
</dbReference>
<evidence type="ECO:0000256" key="4">
    <source>
        <dbReference type="ARBA" id="ARBA00004496"/>
    </source>
</evidence>
<dbReference type="HAMAP" id="MF_00110">
    <property type="entry name" value="DHQ_synthase"/>
    <property type="match status" value="1"/>
</dbReference>
<feature type="binding site" evidence="18">
    <location>
        <position position="153"/>
    </location>
    <ligand>
        <name>NAD(+)</name>
        <dbReference type="ChEBI" id="CHEBI:57540"/>
    </ligand>
</feature>
<keyword evidence="11 18" id="KW-0479">Metal-binding</keyword>
<keyword evidence="14 18" id="KW-0520">NAD</keyword>
<gene>
    <name evidence="18" type="primary">aroB</name>
    <name evidence="21" type="ORF">I6J21_07005</name>
</gene>
<dbReference type="FunFam" id="3.40.50.1970:FF:000007">
    <property type="entry name" value="Pentafunctional AROM polypeptide"/>
    <property type="match status" value="1"/>
</dbReference>
<dbReference type="SUPFAM" id="SSF56796">
    <property type="entry name" value="Dehydroquinate synthase-like"/>
    <property type="match status" value="1"/>
</dbReference>
<dbReference type="PANTHER" id="PTHR43622:SF7">
    <property type="entry name" value="3-DEHYDROQUINATE SYNTHASE, CHLOROPLASTIC"/>
    <property type="match status" value="1"/>
</dbReference>
<evidence type="ECO:0000259" key="20">
    <source>
        <dbReference type="Pfam" id="PF24621"/>
    </source>
</evidence>
<dbReference type="CDD" id="cd08195">
    <property type="entry name" value="DHQS"/>
    <property type="match status" value="1"/>
</dbReference>
<reference evidence="21" key="1">
    <citation type="submission" date="2021-02" db="EMBL/GenBank/DDBJ databases">
        <title>FDA dAtabase for Regulatory Grade micrObial Sequences (FDA-ARGOS): Supporting development and validation of Infectious Disease Dx tests.</title>
        <authorList>
            <person name="Sproer C."/>
            <person name="Gronow S."/>
            <person name="Severitt S."/>
            <person name="Schroder I."/>
            <person name="Tallon L."/>
            <person name="Sadzewicz L."/>
            <person name="Zhao X."/>
            <person name="Boylan J."/>
            <person name="Ott S."/>
            <person name="Bowen H."/>
            <person name="Vavikolanu K."/>
            <person name="Mehta A."/>
            <person name="Aluvathingal J."/>
            <person name="Nadendla S."/>
            <person name="Lowell S."/>
            <person name="Myers T."/>
            <person name="Yan Y."/>
            <person name="Sichtig H."/>
        </authorList>
    </citation>
    <scope>NUCLEOTIDE SEQUENCE</scope>
    <source>
        <strain evidence="21">FDAARGOS_1191</strain>
    </source>
</reference>
<dbReference type="GO" id="GO:0046872">
    <property type="term" value="F:metal ion binding"/>
    <property type="evidence" value="ECO:0007669"/>
    <property type="project" value="UniProtKB-KW"/>
</dbReference>
<evidence type="ECO:0000256" key="12">
    <source>
        <dbReference type="ARBA" id="ARBA00022741"/>
    </source>
</evidence>
<dbReference type="GO" id="GO:0003856">
    <property type="term" value="F:3-dehydroquinate synthase activity"/>
    <property type="evidence" value="ECO:0007669"/>
    <property type="project" value="UniProtKB-UniRule"/>
</dbReference>
<dbReference type="PANTHER" id="PTHR43622">
    <property type="entry name" value="3-DEHYDROQUINATE SYNTHASE"/>
    <property type="match status" value="1"/>
</dbReference>
<accession>A0AAX1L598</accession>